<dbReference type="GO" id="GO:0061630">
    <property type="term" value="F:ubiquitin protein ligase activity"/>
    <property type="evidence" value="ECO:0007669"/>
    <property type="project" value="TreeGrafter"/>
</dbReference>
<feature type="region of interest" description="Disordered" evidence="1">
    <location>
        <begin position="62"/>
        <end position="129"/>
    </location>
</feature>
<feature type="compositionally biased region" description="Basic and acidic residues" evidence="1">
    <location>
        <begin position="34"/>
        <end position="49"/>
    </location>
</feature>
<dbReference type="Pfam" id="PF07576">
    <property type="entry name" value="BRAP2"/>
    <property type="match status" value="1"/>
</dbReference>
<protein>
    <submittedName>
        <fullName evidence="2">BRCA1-associated-like protein</fullName>
    </submittedName>
</protein>
<dbReference type="GO" id="GO:0007265">
    <property type="term" value="P:Ras protein signal transduction"/>
    <property type="evidence" value="ECO:0007669"/>
    <property type="project" value="TreeGrafter"/>
</dbReference>
<dbReference type="PANTHER" id="PTHR24007:SF7">
    <property type="entry name" value="BRCA1-ASSOCIATED PROTEIN"/>
    <property type="match status" value="1"/>
</dbReference>
<dbReference type="GO" id="GO:0016567">
    <property type="term" value="P:protein ubiquitination"/>
    <property type="evidence" value="ECO:0007669"/>
    <property type="project" value="TreeGrafter"/>
</dbReference>
<dbReference type="OrthoDB" id="273556at2759"/>
<sequence length="267" mass="30423">MQEGVQDFISRNKANFCDRSEVGKCRQAAATETKTWERERASKGRGKRELQTIEMETYENGNTGIGPWEITKGKNKKSLETRKVRTLSNNSSFDQELPSTSKEPSPALSSATVDGETVSGSSYSDLQDRKKVVSNRDQLSFFSGNPFVEKVQGILHFYKENHMTSLEMDVPRSQMICMLAIPAWLSCHDLLNFLAPCCPGIRRVRIIRDKTPNQYMALVLFRSQVNLLIGSLRSRPIFCNIQEEADKCYTYLRVVLDLQDKNKRYCA</sequence>
<name>A0A0P5AYW8_9CRUS</name>
<evidence type="ECO:0000256" key="1">
    <source>
        <dbReference type="SAM" id="MobiDB-lite"/>
    </source>
</evidence>
<dbReference type="AlphaFoldDB" id="A0A0P5AYW8"/>
<evidence type="ECO:0000313" key="2">
    <source>
        <dbReference type="EMBL" id="JAI73339.1"/>
    </source>
</evidence>
<reference evidence="2" key="1">
    <citation type="submission" date="2015-10" db="EMBL/GenBank/DDBJ databases">
        <title>Daphnia magna gene sets from two clonal populations assembled and annotated with EvidentialGene.</title>
        <authorList>
            <person name="Gilbert D."/>
            <person name="Podicheti R."/>
            <person name="Orsini L."/>
            <person name="Colbourne J."/>
            <person name="Pfrender M."/>
        </authorList>
    </citation>
    <scope>NUCLEOTIDE SEQUENCE</scope>
</reference>
<dbReference type="PANTHER" id="PTHR24007">
    <property type="entry name" value="BRCA1-ASSOCIATED PROTEIN"/>
    <property type="match status" value="1"/>
</dbReference>
<dbReference type="EMBL" id="GDIP01250062">
    <property type="protein sequence ID" value="JAI73339.1"/>
    <property type="molecule type" value="Transcribed_RNA"/>
</dbReference>
<accession>A0A0P5AYW8</accession>
<reference evidence="2" key="2">
    <citation type="submission" date="2015-10" db="EMBL/GenBank/DDBJ databases">
        <authorList>
            <person name="Gilbert D.G."/>
        </authorList>
    </citation>
    <scope>NUCLEOTIDE SEQUENCE</scope>
</reference>
<proteinExistence type="predicted"/>
<organism evidence="2">
    <name type="scientific">Daphnia magna</name>
    <dbReference type="NCBI Taxonomy" id="35525"/>
    <lineage>
        <taxon>Eukaryota</taxon>
        <taxon>Metazoa</taxon>
        <taxon>Ecdysozoa</taxon>
        <taxon>Arthropoda</taxon>
        <taxon>Crustacea</taxon>
        <taxon>Branchiopoda</taxon>
        <taxon>Diplostraca</taxon>
        <taxon>Cladocera</taxon>
        <taxon>Anomopoda</taxon>
        <taxon>Daphniidae</taxon>
        <taxon>Daphnia</taxon>
    </lineage>
</organism>
<feature type="region of interest" description="Disordered" evidence="1">
    <location>
        <begin position="27"/>
        <end position="49"/>
    </location>
</feature>
<feature type="compositionally biased region" description="Polar residues" evidence="1">
    <location>
        <begin position="86"/>
        <end position="125"/>
    </location>
</feature>
<dbReference type="GO" id="GO:0005737">
    <property type="term" value="C:cytoplasm"/>
    <property type="evidence" value="ECO:0007669"/>
    <property type="project" value="TreeGrafter"/>
</dbReference>
<dbReference type="InterPro" id="IPR011422">
    <property type="entry name" value="BRAP2/ETP1_RRM"/>
</dbReference>